<feature type="domain" description="CYTH" evidence="1">
    <location>
        <begin position="1"/>
        <end position="186"/>
    </location>
</feature>
<accession>A0A9D0ZSF2</accession>
<name>A0A9D0ZSF2_9FIRM</name>
<evidence type="ECO:0000313" key="2">
    <source>
        <dbReference type="EMBL" id="HIQ91348.1"/>
    </source>
</evidence>
<reference evidence="2" key="2">
    <citation type="journal article" date="2021" name="PeerJ">
        <title>Extensive microbial diversity within the chicken gut microbiome revealed by metagenomics and culture.</title>
        <authorList>
            <person name="Gilroy R."/>
            <person name="Ravi A."/>
            <person name="Getino M."/>
            <person name="Pursley I."/>
            <person name="Horton D.L."/>
            <person name="Alikhan N.F."/>
            <person name="Baker D."/>
            <person name="Gharbi K."/>
            <person name="Hall N."/>
            <person name="Watson M."/>
            <person name="Adriaenssens E.M."/>
            <person name="Foster-Nyarko E."/>
            <person name="Jarju S."/>
            <person name="Secka A."/>
            <person name="Antonio M."/>
            <person name="Oren A."/>
            <person name="Chaudhuri R.R."/>
            <person name="La Ragione R."/>
            <person name="Hildebrand F."/>
            <person name="Pallen M.J."/>
        </authorList>
    </citation>
    <scope>NUCLEOTIDE SEQUENCE</scope>
    <source>
        <strain evidence="2">CHK147-3167</strain>
    </source>
</reference>
<dbReference type="SUPFAM" id="SSF55154">
    <property type="entry name" value="CYTH-like phosphatases"/>
    <property type="match status" value="1"/>
</dbReference>
<evidence type="ECO:0000313" key="3">
    <source>
        <dbReference type="Proteomes" id="UP000886786"/>
    </source>
</evidence>
<protein>
    <submittedName>
        <fullName evidence="2">CYTH domain-containing protein</fullName>
    </submittedName>
</protein>
<dbReference type="AlphaFoldDB" id="A0A9D0ZSF2"/>
<dbReference type="InterPro" id="IPR033469">
    <property type="entry name" value="CYTH-like_dom_sf"/>
</dbReference>
<comment type="caution">
    <text evidence="2">The sequence shown here is derived from an EMBL/GenBank/DDBJ whole genome shotgun (WGS) entry which is preliminary data.</text>
</comment>
<sequence length="212" mass="25564">MEYEVRFYFPSEEYDNIIQKLSKIGDLKKENKRYEKTSQFDHPCDDMSFYTKEIDGRFRIRITKSDDTEKCMISWKRRLHLPSKSEVNREEEVEVSINYSEYDNLMYLINNVLKMKDIESYERYRTIFHNEDVEIAVDEYPFGIALEVENKSETKDPQEVVRKWVDKIGLDIKDTYPLSWDDKYSELCRNQGVKQYSHVTFDLPMPKVINKE</sequence>
<gene>
    <name evidence="2" type="ORF">IAB27_06995</name>
</gene>
<dbReference type="Proteomes" id="UP000886786">
    <property type="component" value="Unassembled WGS sequence"/>
</dbReference>
<reference evidence="2" key="1">
    <citation type="submission" date="2020-10" db="EMBL/GenBank/DDBJ databases">
        <authorList>
            <person name="Gilroy R."/>
        </authorList>
    </citation>
    <scope>NUCLEOTIDE SEQUENCE</scope>
    <source>
        <strain evidence="2">CHK147-3167</strain>
    </source>
</reference>
<proteinExistence type="predicted"/>
<dbReference type="PROSITE" id="PS51707">
    <property type="entry name" value="CYTH"/>
    <property type="match status" value="1"/>
</dbReference>
<dbReference type="InterPro" id="IPR023577">
    <property type="entry name" value="CYTH_domain"/>
</dbReference>
<dbReference type="Gene3D" id="2.40.320.10">
    <property type="entry name" value="Hypothetical Protein Pfu-838710-001"/>
    <property type="match status" value="1"/>
</dbReference>
<dbReference type="EMBL" id="DVFV01000122">
    <property type="protein sequence ID" value="HIQ91348.1"/>
    <property type="molecule type" value="Genomic_DNA"/>
</dbReference>
<organism evidence="2 3">
    <name type="scientific">Candidatus Coprosoma intestinipullorum</name>
    <dbReference type="NCBI Taxonomy" id="2840752"/>
    <lineage>
        <taxon>Bacteria</taxon>
        <taxon>Bacillati</taxon>
        <taxon>Bacillota</taxon>
        <taxon>Bacillota incertae sedis</taxon>
        <taxon>Candidatus Coprosoma</taxon>
    </lineage>
</organism>
<evidence type="ECO:0000259" key="1">
    <source>
        <dbReference type="PROSITE" id="PS51707"/>
    </source>
</evidence>